<dbReference type="OrthoDB" id="10565058at2759"/>
<keyword evidence="3" id="KW-1185">Reference proteome</keyword>
<organism evidence="2 3">
    <name type="scientific">Ectocarpus siliculosus</name>
    <name type="common">Brown alga</name>
    <name type="synonym">Conferva siliculosa</name>
    <dbReference type="NCBI Taxonomy" id="2880"/>
    <lineage>
        <taxon>Eukaryota</taxon>
        <taxon>Sar</taxon>
        <taxon>Stramenopiles</taxon>
        <taxon>Ochrophyta</taxon>
        <taxon>PX clade</taxon>
        <taxon>Phaeophyceae</taxon>
        <taxon>Ectocarpales</taxon>
        <taxon>Ectocarpaceae</taxon>
        <taxon>Ectocarpus</taxon>
    </lineage>
</organism>
<reference evidence="2 3" key="1">
    <citation type="journal article" date="2010" name="Nature">
        <title>The Ectocarpus genome and the independent evolution of multicellularity in brown algae.</title>
        <authorList>
            <person name="Cock J.M."/>
            <person name="Sterck L."/>
            <person name="Rouze P."/>
            <person name="Scornet D."/>
            <person name="Allen A.E."/>
            <person name="Amoutzias G."/>
            <person name="Anthouard V."/>
            <person name="Artiguenave F."/>
            <person name="Aury J.M."/>
            <person name="Badger J.H."/>
            <person name="Beszteri B."/>
            <person name="Billiau K."/>
            <person name="Bonnet E."/>
            <person name="Bothwell J.H."/>
            <person name="Bowler C."/>
            <person name="Boyen C."/>
            <person name="Brownlee C."/>
            <person name="Carrano C.J."/>
            <person name="Charrier B."/>
            <person name="Cho G.Y."/>
            <person name="Coelho S.M."/>
            <person name="Collen J."/>
            <person name="Corre E."/>
            <person name="Da Silva C."/>
            <person name="Delage L."/>
            <person name="Delaroque N."/>
            <person name="Dittami S.M."/>
            <person name="Doulbeau S."/>
            <person name="Elias M."/>
            <person name="Farnham G."/>
            <person name="Gachon C.M."/>
            <person name="Gschloessl B."/>
            <person name="Heesch S."/>
            <person name="Jabbari K."/>
            <person name="Jubin C."/>
            <person name="Kawai H."/>
            <person name="Kimura K."/>
            <person name="Kloareg B."/>
            <person name="Kupper F.C."/>
            <person name="Lang D."/>
            <person name="Le Bail A."/>
            <person name="Leblanc C."/>
            <person name="Lerouge P."/>
            <person name="Lohr M."/>
            <person name="Lopez P.J."/>
            <person name="Martens C."/>
            <person name="Maumus F."/>
            <person name="Michel G."/>
            <person name="Miranda-Saavedra D."/>
            <person name="Morales J."/>
            <person name="Moreau H."/>
            <person name="Motomura T."/>
            <person name="Nagasato C."/>
            <person name="Napoli C.A."/>
            <person name="Nelson D.R."/>
            <person name="Nyvall-Collen P."/>
            <person name="Peters A.F."/>
            <person name="Pommier C."/>
            <person name="Potin P."/>
            <person name="Poulain J."/>
            <person name="Quesneville H."/>
            <person name="Read B."/>
            <person name="Rensing S.A."/>
            <person name="Ritter A."/>
            <person name="Rousvoal S."/>
            <person name="Samanta M."/>
            <person name="Samson G."/>
            <person name="Schroeder D.C."/>
            <person name="Segurens B."/>
            <person name="Strittmatter M."/>
            <person name="Tonon T."/>
            <person name="Tregear J.W."/>
            <person name="Valentin K."/>
            <person name="von Dassow P."/>
            <person name="Yamagishi T."/>
            <person name="Van de Peer Y."/>
            <person name="Wincker P."/>
        </authorList>
    </citation>
    <scope>NUCLEOTIDE SEQUENCE [LARGE SCALE GENOMIC DNA]</scope>
    <source>
        <strain evidence="3">Ec32 / CCAP1310/4</strain>
    </source>
</reference>
<dbReference type="InParanoid" id="D7FVH5"/>
<dbReference type="Proteomes" id="UP000002630">
    <property type="component" value="Unassembled WGS sequence"/>
</dbReference>
<accession>D7FVH5</accession>
<proteinExistence type="predicted"/>
<feature type="compositionally biased region" description="Low complexity" evidence="1">
    <location>
        <begin position="148"/>
        <end position="159"/>
    </location>
</feature>
<evidence type="ECO:0000313" key="2">
    <source>
        <dbReference type="EMBL" id="CBJ31896.1"/>
    </source>
</evidence>
<feature type="region of interest" description="Disordered" evidence="1">
    <location>
        <begin position="256"/>
        <end position="275"/>
    </location>
</feature>
<sequence>MPLPSNMPKPLKSFTPPPPSAPKPPVTLVARPLSTPKPRSPTTPKPRQPSTPNLLKTPAPRPPSTPMSIRMFIPTPTPKLKTSAPLPVSTVKPPVTLTPRMPSCPKPASEPISCTGLKPLLIPKGTSSVAPAGSSRLPSYDKAPRPPLTARRTPLGKAPPAKKPRPPPCPRLPSKTHLSRPDSIAASALTKTGGAQDSADARGSAAAAAVKWLSRRRWMHAWNLTVVLIRREAVVSTARPWTEGSPGYWHMMVATTGSGPVTNQRRTPTQLGQEA</sequence>
<name>D7FVH5_ECTSI</name>
<gene>
    <name evidence="2" type="ORF">Esi_0290_0033</name>
</gene>
<feature type="compositionally biased region" description="Low complexity" evidence="1">
    <location>
        <begin position="26"/>
        <end position="37"/>
    </location>
</feature>
<evidence type="ECO:0000256" key="1">
    <source>
        <dbReference type="SAM" id="MobiDB-lite"/>
    </source>
</evidence>
<dbReference type="AlphaFoldDB" id="D7FVH5"/>
<dbReference type="EMBL" id="FN649760">
    <property type="protein sequence ID" value="CBJ31896.1"/>
    <property type="molecule type" value="Genomic_DNA"/>
</dbReference>
<feature type="region of interest" description="Disordered" evidence="1">
    <location>
        <begin position="1"/>
        <end position="110"/>
    </location>
</feature>
<dbReference type="STRING" id="2880.D7FVH5"/>
<feature type="region of interest" description="Disordered" evidence="1">
    <location>
        <begin position="125"/>
        <end position="181"/>
    </location>
</feature>
<protein>
    <submittedName>
        <fullName evidence="2">Uncharacterized protein</fullName>
    </submittedName>
</protein>
<feature type="compositionally biased region" description="Pro residues" evidence="1">
    <location>
        <begin position="38"/>
        <end position="49"/>
    </location>
</feature>
<feature type="compositionally biased region" description="Pro residues" evidence="1">
    <location>
        <begin position="15"/>
        <end position="25"/>
    </location>
</feature>
<evidence type="ECO:0000313" key="3">
    <source>
        <dbReference type="Proteomes" id="UP000002630"/>
    </source>
</evidence>